<comment type="caution">
    <text evidence="2">The sequence shown here is derived from an EMBL/GenBank/DDBJ whole genome shotgun (WGS) entry which is preliminary data.</text>
</comment>
<dbReference type="OrthoDB" id="7592047at2"/>
<dbReference type="Pfam" id="PF04860">
    <property type="entry name" value="Phage_portal"/>
    <property type="match status" value="1"/>
</dbReference>
<name>A0A422QSJ3_9RHOB</name>
<organism evidence="2 3">
    <name type="scientific">Paracoccus methylarcula</name>
    <dbReference type="NCBI Taxonomy" id="72022"/>
    <lineage>
        <taxon>Bacteria</taxon>
        <taxon>Pseudomonadati</taxon>
        <taxon>Pseudomonadota</taxon>
        <taxon>Alphaproteobacteria</taxon>
        <taxon>Rhodobacterales</taxon>
        <taxon>Paracoccaceae</taxon>
        <taxon>Paracoccus</taxon>
    </lineage>
</organism>
<proteinExistence type="predicted"/>
<keyword evidence="3" id="KW-1185">Reference proteome</keyword>
<evidence type="ECO:0000313" key="3">
    <source>
        <dbReference type="Proteomes" id="UP000238137"/>
    </source>
</evidence>
<protein>
    <submittedName>
        <fullName evidence="2">Phage portal protein</fullName>
    </submittedName>
</protein>
<accession>A0A422QSJ3</accession>
<sequence>MGLFDRFRSSAQQSAPDPATMSRSVMDAVMLHGLDVSAFGDLTDPDLAEFLRGGHATASGASVSVEQAMKNTAVFRSVSLVAFSIGMLPLHLFHTGDEREKARKHPLFRVLYRRPNDWQTAFEFRQLMQLGCCCTATPMP</sequence>
<dbReference type="Proteomes" id="UP000238137">
    <property type="component" value="Unassembled WGS sequence"/>
</dbReference>
<dbReference type="InterPro" id="IPR006944">
    <property type="entry name" value="Phage/GTA_portal"/>
</dbReference>
<feature type="region of interest" description="Disordered" evidence="1">
    <location>
        <begin position="1"/>
        <end position="20"/>
    </location>
</feature>
<evidence type="ECO:0000313" key="2">
    <source>
        <dbReference type="EMBL" id="RNF32943.1"/>
    </source>
</evidence>
<dbReference type="AlphaFoldDB" id="A0A422QSJ3"/>
<gene>
    <name evidence="2" type="ORF">A7A09_019205</name>
</gene>
<evidence type="ECO:0000256" key="1">
    <source>
        <dbReference type="SAM" id="MobiDB-lite"/>
    </source>
</evidence>
<dbReference type="EMBL" id="PXNQ02000015">
    <property type="protein sequence ID" value="RNF32943.1"/>
    <property type="molecule type" value="Genomic_DNA"/>
</dbReference>
<reference evidence="2" key="1">
    <citation type="submission" date="2018-05" db="EMBL/GenBank/DDBJ databases">
        <title>Reclassification of Methylarcula marina and Methylarcula terricola as Paracoccus methylarcula sp.nov., comb.nov. and Paracoccus terricola comb.nov.</title>
        <authorList>
            <person name="Shmareva M.N."/>
            <person name="Doronina N.V."/>
            <person name="Vasilenko O.V."/>
            <person name="Tarlachkov S.V."/>
            <person name="Trotsenko Y.A."/>
        </authorList>
    </citation>
    <scope>NUCLEOTIDE SEQUENCE [LARGE SCALE GENOMIC DNA]</scope>
    <source>
        <strain evidence="2">VKM B-2159</strain>
    </source>
</reference>